<organism evidence="9 10">
    <name type="scientific">Paraburkholderia xenovorans (strain LB400)</name>
    <dbReference type="NCBI Taxonomy" id="266265"/>
    <lineage>
        <taxon>Bacteria</taxon>
        <taxon>Pseudomonadati</taxon>
        <taxon>Pseudomonadota</taxon>
        <taxon>Betaproteobacteria</taxon>
        <taxon>Burkholderiales</taxon>
        <taxon>Burkholderiaceae</taxon>
        <taxon>Paraburkholderia</taxon>
    </lineage>
</organism>
<dbReference type="GO" id="GO:0030497">
    <property type="term" value="P:fatty acid elongation"/>
    <property type="evidence" value="ECO:0007669"/>
    <property type="project" value="TreeGrafter"/>
</dbReference>
<evidence type="ECO:0000256" key="1">
    <source>
        <dbReference type="ARBA" id="ARBA00005194"/>
    </source>
</evidence>
<dbReference type="KEGG" id="bxe:Bxe_A4474"/>
<gene>
    <name evidence="9" type="ORF">Bxe_A4474</name>
</gene>
<dbReference type="InterPro" id="IPR036291">
    <property type="entry name" value="NAD(P)-bd_dom_sf"/>
</dbReference>
<evidence type="ECO:0000256" key="8">
    <source>
        <dbReference type="RuleBase" id="RU000363"/>
    </source>
</evidence>
<evidence type="ECO:0000313" key="10">
    <source>
        <dbReference type="Proteomes" id="UP000001817"/>
    </source>
</evidence>
<dbReference type="KEGG" id="bxb:DR64_2147"/>
<keyword evidence="4" id="KW-0521">NADP</keyword>
<evidence type="ECO:0000256" key="5">
    <source>
        <dbReference type="ARBA" id="ARBA00023002"/>
    </source>
</evidence>
<evidence type="ECO:0000256" key="3">
    <source>
        <dbReference type="ARBA" id="ARBA00022832"/>
    </source>
</evidence>
<dbReference type="eggNOG" id="COG0300">
    <property type="taxonomic scope" value="Bacteria"/>
</dbReference>
<evidence type="ECO:0000313" key="9">
    <source>
        <dbReference type="EMBL" id="ABE32957.1"/>
    </source>
</evidence>
<accession>Q13SI2</accession>
<dbReference type="PRINTS" id="PR00080">
    <property type="entry name" value="SDRFAMILY"/>
</dbReference>
<evidence type="ECO:0000256" key="2">
    <source>
        <dbReference type="ARBA" id="ARBA00022516"/>
    </source>
</evidence>
<dbReference type="PANTHER" id="PTHR43086">
    <property type="entry name" value="VERY-LONG-CHAIN 3-OXOOACYL-COA REDUCTASE"/>
    <property type="match status" value="1"/>
</dbReference>
<dbReference type="SUPFAM" id="SSF51735">
    <property type="entry name" value="NAD(P)-binding Rossmann-fold domains"/>
    <property type="match status" value="1"/>
</dbReference>
<dbReference type="InterPro" id="IPR002347">
    <property type="entry name" value="SDR_fam"/>
</dbReference>
<dbReference type="Gene3D" id="3.40.50.720">
    <property type="entry name" value="NAD(P)-binding Rossmann-like Domain"/>
    <property type="match status" value="1"/>
</dbReference>
<comment type="pathway">
    <text evidence="1">Lipid metabolism; fatty acid biosynthesis.</text>
</comment>
<evidence type="ECO:0000256" key="6">
    <source>
        <dbReference type="ARBA" id="ARBA00023098"/>
    </source>
</evidence>
<dbReference type="AlphaFoldDB" id="Q13SI2"/>
<sequence>MATQAGKGTALVTGASSGIGAVYADRLARRGYDLILVARDAERLNGLAGRLSSETGLHVETIAADLTVKADVRRIEERLRADRSITMLVNNAGVGATASLIDSDVDALEKMIDLNVTALTRLTAAVVPALVERGNGIVINISSIVALSPELLNGTYSGTKAYVLNLTQSLHHEVSGKGVQLQAVLPGATSTAFWGRAGLPVEHLPSEIVMTAEDMVDAALAGLDQGELVTIPSLPDAADWDRLNSARQQLQPNLSHKLPAARYTHVAATA</sequence>
<dbReference type="InterPro" id="IPR020904">
    <property type="entry name" value="Sc_DH/Rdtase_CS"/>
</dbReference>
<dbReference type="PIRSF" id="PIRSF000126">
    <property type="entry name" value="11-beta-HSD1"/>
    <property type="match status" value="1"/>
</dbReference>
<comment type="similarity">
    <text evidence="8">Belongs to the short-chain dehydrogenases/reductases (SDR) family.</text>
</comment>
<keyword evidence="6" id="KW-0443">Lipid metabolism</keyword>
<evidence type="ECO:0000256" key="7">
    <source>
        <dbReference type="ARBA" id="ARBA00023160"/>
    </source>
</evidence>
<reference evidence="9 10" key="1">
    <citation type="journal article" date="2006" name="Proc. Natl. Acad. Sci. U.S.A.">
        <title>Burkholderia xenovorans LB400 harbors a multi-replicon, 9.73-Mbp genome shaped for versatility.</title>
        <authorList>
            <person name="Chain P.S."/>
            <person name="Denef V.J."/>
            <person name="Konstantinidis K.T."/>
            <person name="Vergez L.M."/>
            <person name="Agullo L."/>
            <person name="Reyes V.L."/>
            <person name="Hauser L."/>
            <person name="Cordova M."/>
            <person name="Gomez L."/>
            <person name="Gonzalez M."/>
            <person name="Land M."/>
            <person name="Lao V."/>
            <person name="Larimer F."/>
            <person name="LiPuma J.J."/>
            <person name="Mahenthiralingam E."/>
            <person name="Malfatti S.A."/>
            <person name="Marx C.J."/>
            <person name="Parnell J.J."/>
            <person name="Ramette A."/>
            <person name="Richardson P."/>
            <person name="Seeger M."/>
            <person name="Smith D."/>
            <person name="Spilker T."/>
            <person name="Sul W.J."/>
            <person name="Tsoi T.V."/>
            <person name="Ulrich L.E."/>
            <person name="Zhulin I.B."/>
            <person name="Tiedje J.M."/>
        </authorList>
    </citation>
    <scope>NUCLEOTIDE SEQUENCE [LARGE SCALE GENOMIC DNA]</scope>
    <source>
        <strain evidence="9 10">LB400</strain>
    </source>
</reference>
<dbReference type="PANTHER" id="PTHR43086:SF2">
    <property type="entry name" value="HYDROXYSTEROID DEHYDROGENASE-LIKE PROTEIN 1"/>
    <property type="match status" value="1"/>
</dbReference>
<proteinExistence type="inferred from homology"/>
<dbReference type="PATRIC" id="fig|266265.5.peg.4645"/>
<dbReference type="RefSeq" id="WP_011490351.1">
    <property type="nucleotide sequence ID" value="NC_007951.1"/>
</dbReference>
<dbReference type="GO" id="GO:0016491">
    <property type="term" value="F:oxidoreductase activity"/>
    <property type="evidence" value="ECO:0007669"/>
    <property type="project" value="UniProtKB-KW"/>
</dbReference>
<dbReference type="OrthoDB" id="9810734at2"/>
<keyword evidence="3" id="KW-0276">Fatty acid metabolism</keyword>
<dbReference type="Pfam" id="PF00106">
    <property type="entry name" value="adh_short"/>
    <property type="match status" value="1"/>
</dbReference>
<protein>
    <submittedName>
        <fullName evidence="9">Short-chain dehydrogenase/reductase SDR</fullName>
    </submittedName>
</protein>
<dbReference type="PROSITE" id="PS00061">
    <property type="entry name" value="ADH_SHORT"/>
    <property type="match status" value="1"/>
</dbReference>
<keyword evidence="10" id="KW-1185">Reference proteome</keyword>
<name>Q13SI2_PARXL</name>
<keyword evidence="5" id="KW-0560">Oxidoreductase</keyword>
<dbReference type="Proteomes" id="UP000001817">
    <property type="component" value="Chromosome 1"/>
</dbReference>
<dbReference type="PRINTS" id="PR00081">
    <property type="entry name" value="GDHRDH"/>
</dbReference>
<evidence type="ECO:0000256" key="4">
    <source>
        <dbReference type="ARBA" id="ARBA00022857"/>
    </source>
</evidence>
<dbReference type="EMBL" id="CP000270">
    <property type="protein sequence ID" value="ABE32957.1"/>
    <property type="molecule type" value="Genomic_DNA"/>
</dbReference>
<keyword evidence="7" id="KW-0275">Fatty acid biosynthesis</keyword>
<dbReference type="STRING" id="266265.Bxe_A4474"/>
<keyword evidence="2" id="KW-0444">Lipid biosynthesis</keyword>